<dbReference type="AlphaFoldDB" id="S8EA42"/>
<dbReference type="STRING" id="743788.S8EA42"/>
<name>S8EA42_FOMSC</name>
<evidence type="ECO:0008006" key="4">
    <source>
        <dbReference type="Google" id="ProtNLM"/>
    </source>
</evidence>
<dbReference type="OrthoDB" id="3046318at2759"/>
<dbReference type="HOGENOM" id="CLU_1579465_0_0_1"/>
<dbReference type="InParanoid" id="S8EA42"/>
<dbReference type="EMBL" id="KE504141">
    <property type="protein sequence ID" value="EPT01513.1"/>
    <property type="molecule type" value="Genomic_DNA"/>
</dbReference>
<organism evidence="2 3">
    <name type="scientific">Fomitopsis schrenkii</name>
    <name type="common">Brown rot fungus</name>
    <dbReference type="NCBI Taxonomy" id="2126942"/>
    <lineage>
        <taxon>Eukaryota</taxon>
        <taxon>Fungi</taxon>
        <taxon>Dikarya</taxon>
        <taxon>Basidiomycota</taxon>
        <taxon>Agaricomycotina</taxon>
        <taxon>Agaricomycetes</taxon>
        <taxon>Polyporales</taxon>
        <taxon>Fomitopsis</taxon>
    </lineage>
</organism>
<reference evidence="2 3" key="1">
    <citation type="journal article" date="2012" name="Science">
        <title>The Paleozoic origin of enzymatic lignin decomposition reconstructed from 31 fungal genomes.</title>
        <authorList>
            <person name="Floudas D."/>
            <person name="Binder M."/>
            <person name="Riley R."/>
            <person name="Barry K."/>
            <person name="Blanchette R.A."/>
            <person name="Henrissat B."/>
            <person name="Martinez A.T."/>
            <person name="Otillar R."/>
            <person name="Spatafora J.W."/>
            <person name="Yadav J.S."/>
            <person name="Aerts A."/>
            <person name="Benoit I."/>
            <person name="Boyd A."/>
            <person name="Carlson A."/>
            <person name="Copeland A."/>
            <person name="Coutinho P.M."/>
            <person name="de Vries R.P."/>
            <person name="Ferreira P."/>
            <person name="Findley K."/>
            <person name="Foster B."/>
            <person name="Gaskell J."/>
            <person name="Glotzer D."/>
            <person name="Gorecki P."/>
            <person name="Heitman J."/>
            <person name="Hesse C."/>
            <person name="Hori C."/>
            <person name="Igarashi K."/>
            <person name="Jurgens J.A."/>
            <person name="Kallen N."/>
            <person name="Kersten P."/>
            <person name="Kohler A."/>
            <person name="Kuees U."/>
            <person name="Kumar T.K.A."/>
            <person name="Kuo A."/>
            <person name="LaButti K."/>
            <person name="Larrondo L.F."/>
            <person name="Lindquist E."/>
            <person name="Ling A."/>
            <person name="Lombard V."/>
            <person name="Lucas S."/>
            <person name="Lundell T."/>
            <person name="Martin R."/>
            <person name="McLaughlin D.J."/>
            <person name="Morgenstern I."/>
            <person name="Morin E."/>
            <person name="Murat C."/>
            <person name="Nagy L.G."/>
            <person name="Nolan M."/>
            <person name="Ohm R.A."/>
            <person name="Patyshakuliyeva A."/>
            <person name="Rokas A."/>
            <person name="Ruiz-Duenas F.J."/>
            <person name="Sabat G."/>
            <person name="Salamov A."/>
            <person name="Samejima M."/>
            <person name="Schmutz J."/>
            <person name="Slot J.C."/>
            <person name="St John F."/>
            <person name="Stenlid J."/>
            <person name="Sun H."/>
            <person name="Sun S."/>
            <person name="Syed K."/>
            <person name="Tsang A."/>
            <person name="Wiebenga A."/>
            <person name="Young D."/>
            <person name="Pisabarro A."/>
            <person name="Eastwood D.C."/>
            <person name="Martin F."/>
            <person name="Cullen D."/>
            <person name="Grigoriev I.V."/>
            <person name="Hibbett D.S."/>
        </authorList>
    </citation>
    <scope>NUCLEOTIDE SEQUENCE</scope>
    <source>
        <strain evidence="3">FP-58527</strain>
    </source>
</reference>
<feature type="transmembrane region" description="Helical" evidence="1">
    <location>
        <begin position="12"/>
        <end position="32"/>
    </location>
</feature>
<evidence type="ECO:0000256" key="1">
    <source>
        <dbReference type="SAM" id="Phobius"/>
    </source>
</evidence>
<feature type="transmembrane region" description="Helical" evidence="1">
    <location>
        <begin position="84"/>
        <end position="110"/>
    </location>
</feature>
<dbReference type="eggNOG" id="ENOG502SQ0Q">
    <property type="taxonomic scope" value="Eukaryota"/>
</dbReference>
<sequence>MIGPSLQQSAPFYFALHIISGHVLLPLLTATFLLSNRVKRHPTVVNFCVTWVIYSVSYSLYLYGGQRRSVEGLRELCMAQLSMIYGSNAMVAAANLTLAIQIWSTFYVPWAPLRTSQYGRCIRLVVLLAPPYIIFIAFSVIGLHEAQVHSQSINIDNGVYCAMDLQNFNYVQLALYATGGLQHLVVGSLYI</sequence>
<evidence type="ECO:0000313" key="3">
    <source>
        <dbReference type="Proteomes" id="UP000015241"/>
    </source>
</evidence>
<keyword evidence="1" id="KW-0812">Transmembrane</keyword>
<feature type="transmembrane region" description="Helical" evidence="1">
    <location>
        <begin position="122"/>
        <end position="143"/>
    </location>
</feature>
<keyword evidence="1" id="KW-0472">Membrane</keyword>
<evidence type="ECO:0000313" key="2">
    <source>
        <dbReference type="EMBL" id="EPT01513.1"/>
    </source>
</evidence>
<dbReference type="Proteomes" id="UP000015241">
    <property type="component" value="Unassembled WGS sequence"/>
</dbReference>
<feature type="transmembrane region" description="Helical" evidence="1">
    <location>
        <begin position="44"/>
        <end position="64"/>
    </location>
</feature>
<gene>
    <name evidence="2" type="ORF">FOMPIDRAFT_1048669</name>
</gene>
<protein>
    <recommendedName>
        <fullName evidence="4">G-protein coupled receptors family 1 profile domain-containing protein</fullName>
    </recommendedName>
</protein>
<proteinExistence type="predicted"/>
<keyword evidence="1" id="KW-1133">Transmembrane helix</keyword>
<keyword evidence="3" id="KW-1185">Reference proteome</keyword>
<accession>S8EA42</accession>